<keyword evidence="2" id="KW-1185">Reference proteome</keyword>
<protein>
    <submittedName>
        <fullName evidence="1">Uncharacterized protein</fullName>
    </submittedName>
</protein>
<name>A0A564Z3S9_HYMDI</name>
<accession>A0A564Z3S9</accession>
<sequence>MSKRVHRFPLSSITASLHIKSTSALMLWRGLTQQRTLASYGLLRFLLVSSLPHHAPLSTFLSITWIKTRCDFLEYIFGLINSWCSASQLLFVLTQRAKNW</sequence>
<dbReference type="AlphaFoldDB" id="A0A564Z3S9"/>
<dbReference type="Proteomes" id="UP000321570">
    <property type="component" value="Unassembled WGS sequence"/>
</dbReference>
<organism evidence="1 2">
    <name type="scientific">Hymenolepis diminuta</name>
    <name type="common">Rat tapeworm</name>
    <dbReference type="NCBI Taxonomy" id="6216"/>
    <lineage>
        <taxon>Eukaryota</taxon>
        <taxon>Metazoa</taxon>
        <taxon>Spiralia</taxon>
        <taxon>Lophotrochozoa</taxon>
        <taxon>Platyhelminthes</taxon>
        <taxon>Cestoda</taxon>
        <taxon>Eucestoda</taxon>
        <taxon>Cyclophyllidea</taxon>
        <taxon>Hymenolepididae</taxon>
        <taxon>Hymenolepis</taxon>
    </lineage>
</organism>
<gene>
    <name evidence="1" type="ORF">WMSIL1_LOCUS12302</name>
</gene>
<proteinExistence type="predicted"/>
<reference evidence="1 2" key="1">
    <citation type="submission" date="2019-07" db="EMBL/GenBank/DDBJ databases">
        <authorList>
            <person name="Jastrzebski P J."/>
            <person name="Paukszto L."/>
            <person name="Jastrzebski P J."/>
        </authorList>
    </citation>
    <scope>NUCLEOTIDE SEQUENCE [LARGE SCALE GENOMIC DNA]</scope>
    <source>
        <strain evidence="1 2">WMS-il1</strain>
    </source>
</reference>
<evidence type="ECO:0000313" key="2">
    <source>
        <dbReference type="Proteomes" id="UP000321570"/>
    </source>
</evidence>
<dbReference type="EMBL" id="CABIJS010000610">
    <property type="protein sequence ID" value="VUZ54145.1"/>
    <property type="molecule type" value="Genomic_DNA"/>
</dbReference>
<evidence type="ECO:0000313" key="1">
    <source>
        <dbReference type="EMBL" id="VUZ54145.1"/>
    </source>
</evidence>